<evidence type="ECO:0000313" key="4">
    <source>
        <dbReference type="EMBL" id="PUX15429.1"/>
    </source>
</evidence>
<name>A0A2T7AUG7_9ENTR</name>
<dbReference type="AlphaFoldDB" id="A0A2T7AUG7"/>
<dbReference type="EMBL" id="WAGD01000013">
    <property type="protein sequence ID" value="KAB0883801.1"/>
    <property type="molecule type" value="Genomic_DNA"/>
</dbReference>
<dbReference type="Gene3D" id="3.40.50.12780">
    <property type="entry name" value="N-terminal domain of ligase-like"/>
    <property type="match status" value="1"/>
</dbReference>
<dbReference type="Pfam" id="PF00501">
    <property type="entry name" value="AMP-binding"/>
    <property type="match status" value="1"/>
</dbReference>
<evidence type="ECO:0000256" key="1">
    <source>
        <dbReference type="ARBA" id="ARBA00022598"/>
    </source>
</evidence>
<dbReference type="PANTHER" id="PTHR45527">
    <property type="entry name" value="NONRIBOSOMAL PEPTIDE SYNTHETASE"/>
    <property type="match status" value="1"/>
</dbReference>
<keyword evidence="6" id="KW-1185">Reference proteome</keyword>
<dbReference type="InterPro" id="IPR000873">
    <property type="entry name" value="AMP-dep_synth/lig_dom"/>
</dbReference>
<proteinExistence type="predicted"/>
<dbReference type="SUPFAM" id="SSF56801">
    <property type="entry name" value="Acetyl-CoA synthetase-like"/>
    <property type="match status" value="1"/>
</dbReference>
<dbReference type="InterPro" id="IPR045851">
    <property type="entry name" value="AMP-bd_C_sf"/>
</dbReference>
<dbReference type="GO" id="GO:0016877">
    <property type="term" value="F:ligase activity, forming carbon-sulfur bonds"/>
    <property type="evidence" value="ECO:0007669"/>
    <property type="project" value="UniProtKB-ARBA"/>
</dbReference>
<dbReference type="Proteomes" id="UP000244378">
    <property type="component" value="Unassembled WGS sequence"/>
</dbReference>
<evidence type="ECO:0000313" key="5">
    <source>
        <dbReference type="Proteomes" id="UP000244378"/>
    </source>
</evidence>
<dbReference type="InterPro" id="IPR042099">
    <property type="entry name" value="ANL_N_sf"/>
</dbReference>
<evidence type="ECO:0000313" key="6">
    <source>
        <dbReference type="Proteomes" id="UP000469927"/>
    </source>
</evidence>
<dbReference type="Gene3D" id="3.30.300.30">
    <property type="match status" value="1"/>
</dbReference>
<protein>
    <submittedName>
        <fullName evidence="3">Amino acid adenylation domain-containing protein</fullName>
    </submittedName>
    <submittedName>
        <fullName evidence="4">Amino acid adenylation protein</fullName>
    </submittedName>
</protein>
<dbReference type="PROSITE" id="PS00455">
    <property type="entry name" value="AMP_BINDING"/>
    <property type="match status" value="1"/>
</dbReference>
<dbReference type="InterPro" id="IPR020845">
    <property type="entry name" value="AMP-binding_CS"/>
</dbReference>
<reference evidence="4 5" key="1">
    <citation type="submission" date="2016-12" db="EMBL/GenBank/DDBJ databases">
        <title>Analysis of the Molecular Diversity Among Cronobacter Species Isolated from Filth Flies Using a Pan Genomic DNA Microarray.</title>
        <authorList>
            <person name="Pava-Ripoll M."/>
            <person name="Tall B."/>
            <person name="Farber J."/>
            <person name="Fanning S."/>
            <person name="Lehner A."/>
            <person name="Stephan R."/>
            <person name="Pagotto F."/>
            <person name="Iverson C."/>
            <person name="Ziobro G."/>
            <person name="Miller A."/>
            <person name="Pearson R."/>
            <person name="Yan Q."/>
            <person name="Kim M."/>
            <person name="Jeong S."/>
            <person name="Park J."/>
            <person name="Jun S."/>
            <person name="Choi H."/>
            <person name="Chung T."/>
            <person name="Yoo Y."/>
            <person name="Park E."/>
            <person name="Hwang S."/>
            <person name="Lee B."/>
            <person name="Sathyamoorthy V."/>
            <person name="Carter L."/>
            <person name="Mammel M."/>
            <person name="Jackson S."/>
            <person name="Kothary M."/>
            <person name="Patel I."/>
            <person name="Grim C."/>
            <person name="Gopinath G."/>
            <person name="Gangiredla J."/>
            <person name="Chase H."/>
        </authorList>
    </citation>
    <scope>NUCLEOTIDE SEQUENCE [LARGE SCALE GENOMIC DNA]</scope>
    <source>
        <strain evidence="4 5">MOD1-Md1s</strain>
    </source>
</reference>
<dbReference type="CDD" id="cd05930">
    <property type="entry name" value="A_NRPS"/>
    <property type="match status" value="1"/>
</dbReference>
<dbReference type="GO" id="GO:0044550">
    <property type="term" value="P:secondary metabolite biosynthetic process"/>
    <property type="evidence" value="ECO:0007669"/>
    <property type="project" value="TreeGrafter"/>
</dbReference>
<dbReference type="Proteomes" id="UP000469927">
    <property type="component" value="Unassembled WGS sequence"/>
</dbReference>
<organism evidence="4 5">
    <name type="scientific">Cronobacter muytjensii</name>
    <dbReference type="NCBI Taxonomy" id="413501"/>
    <lineage>
        <taxon>Bacteria</taxon>
        <taxon>Pseudomonadati</taxon>
        <taxon>Pseudomonadota</taxon>
        <taxon>Gammaproteobacteria</taxon>
        <taxon>Enterobacterales</taxon>
        <taxon>Enterobacteriaceae</taxon>
        <taxon>Cronobacter</taxon>
    </lineage>
</organism>
<comment type="caution">
    <text evidence="4">The sequence shown here is derived from an EMBL/GenBank/DDBJ whole genome shotgun (WGS) entry which is preliminary data.</text>
</comment>
<keyword evidence="1" id="KW-0436">Ligase</keyword>
<evidence type="ECO:0000259" key="2">
    <source>
        <dbReference type="Pfam" id="PF00501"/>
    </source>
</evidence>
<dbReference type="OrthoDB" id="5817163at2"/>
<reference evidence="3 6" key="2">
    <citation type="submission" date="2019-08" db="EMBL/GenBank/DDBJ databases">
        <title>Prevalence, distribution, and phylogeny of type two toxin-antitoxin genes possessed by Cronobacter species where C. sakazakii homologs follow sequence type lineages.</title>
        <authorList>
            <person name="Finkelstein S."/>
            <person name="Negrete F."/>
            <person name="Jang H."/>
            <person name="Gopinath G.R."/>
            <person name="Tall B.D."/>
        </authorList>
    </citation>
    <scope>NUCLEOTIDE SEQUENCE [LARGE SCALE GENOMIC DNA]</scope>
    <source>
        <strain evidence="3 6">MOD1_GK1257</strain>
    </source>
</reference>
<dbReference type="GO" id="GO:0031177">
    <property type="term" value="F:phosphopantetheine binding"/>
    <property type="evidence" value="ECO:0007669"/>
    <property type="project" value="TreeGrafter"/>
</dbReference>
<dbReference type="EMBL" id="MSAE01000014">
    <property type="protein sequence ID" value="PUX15429.1"/>
    <property type="molecule type" value="Genomic_DNA"/>
</dbReference>
<feature type="domain" description="AMP-dependent synthetase/ligase" evidence="2">
    <location>
        <begin position="29"/>
        <end position="375"/>
    </location>
</feature>
<gene>
    <name evidence="4" type="ORF">AUN14_08015</name>
    <name evidence="3" type="ORF">FZI19_05805</name>
</gene>
<sequence length="545" mass="59516">MPVSPYWAYQADAAQTRDYAPGELFAYGVALHPDKLAINDGKRHYTFAQLEAMATRLAHWLAAQGVSAGGRVPVLSQKHALMPVIAAACWKLGAVYVPLDGQLPENRLRKLLARLSGRVVLSLSRAPLADTGTWLSGEALMTVCETGQAAPLTCAVPHDDDTAYIIFTSGSTGEPKGVEISVGSMKTYFRAHNEVLRFTPDSRVFSLSPFHFDVSIEDTLLPLSLGAYVYQFASLHAGPVMRAAIAREQITHLIAVSTLLTLITEGGKQISAAHFASLQMVMTGAEVCDPKIINLWKQNLPGIRLINAYGPTETTIVCLCYTIAQADPQRVTSWPIGEPLRDVECLVLGDNGEPVPPETPGELCIGGPLVMKGYLGQPQETDKVIFVRDGVRYYRTGDICLMQTDGNVRYIGRRDDEVKIAGRRIHLGEIRQKCLSSAGVERAAVRVMEVRGKAHIAVVLTGKNVARLPHIEEYLRSELPHYMLPTIWGWADDVNLSSTGKTDERTLLSQLLSAANATPSRYFQRPEGDTFIPLNGVGYESAIPL</sequence>
<dbReference type="RefSeq" id="WP_075192920.1">
    <property type="nucleotide sequence ID" value="NZ_JADKNN010000016.1"/>
</dbReference>
<dbReference type="NCBIfam" id="TIGR01733">
    <property type="entry name" value="AA-adenyl-dom"/>
    <property type="match status" value="1"/>
</dbReference>
<accession>A0A2T7AUG7</accession>
<dbReference type="GO" id="GO:0005737">
    <property type="term" value="C:cytoplasm"/>
    <property type="evidence" value="ECO:0007669"/>
    <property type="project" value="TreeGrafter"/>
</dbReference>
<dbReference type="InterPro" id="IPR010071">
    <property type="entry name" value="AA_adenyl_dom"/>
</dbReference>
<dbReference type="PANTHER" id="PTHR45527:SF1">
    <property type="entry name" value="FATTY ACID SYNTHASE"/>
    <property type="match status" value="1"/>
</dbReference>
<evidence type="ECO:0000313" key="3">
    <source>
        <dbReference type="EMBL" id="KAB0883801.1"/>
    </source>
</evidence>
<dbReference type="GO" id="GO:0043041">
    <property type="term" value="P:amino acid activation for nonribosomal peptide biosynthetic process"/>
    <property type="evidence" value="ECO:0007669"/>
    <property type="project" value="TreeGrafter"/>
</dbReference>